<feature type="chain" id="PRO_5012984033" evidence="1">
    <location>
        <begin position="20"/>
        <end position="262"/>
    </location>
</feature>
<protein>
    <submittedName>
        <fullName evidence="3">Dienelactone hydrolase</fullName>
    </submittedName>
</protein>
<keyword evidence="3" id="KW-0378">Hydrolase</keyword>
<dbReference type="KEGG" id="ttc:FOKN1_2363"/>
<dbReference type="EMBL" id="AP018052">
    <property type="protein sequence ID" value="BAZ94737.1"/>
    <property type="molecule type" value="Genomic_DNA"/>
</dbReference>
<reference evidence="3 4" key="1">
    <citation type="submission" date="2017-05" db="EMBL/GenBank/DDBJ databases">
        <title>Thiocyanate degradation by Thiohalobacter thiocyanaticus FOKN1.</title>
        <authorList>
            <person name="Oshiki M."/>
            <person name="Fukushima T."/>
            <person name="Kawano S."/>
            <person name="Nakagawa J."/>
        </authorList>
    </citation>
    <scope>NUCLEOTIDE SEQUENCE [LARGE SCALE GENOMIC DNA]</scope>
    <source>
        <strain evidence="3 4">FOKN1</strain>
    </source>
</reference>
<accession>A0A1Z4VSX3</accession>
<name>A0A1Z4VSX3_9GAMM</name>
<dbReference type="OrthoDB" id="9787933at2"/>
<feature type="signal peptide" evidence="1">
    <location>
        <begin position="1"/>
        <end position="19"/>
    </location>
</feature>
<evidence type="ECO:0000259" key="2">
    <source>
        <dbReference type="Pfam" id="PF01738"/>
    </source>
</evidence>
<dbReference type="PANTHER" id="PTHR22946">
    <property type="entry name" value="DIENELACTONE HYDROLASE DOMAIN-CONTAINING PROTEIN-RELATED"/>
    <property type="match status" value="1"/>
</dbReference>
<sequence length="262" mass="28316">MRRFLIVLTALLAAPLAGAAVVGEEVVYTSGDTELHGYIAHDEAVKGKRPGVLVVHEWWGHNDYARDRARQLAELGYVALAVDMYGQGKRADHPEDAGKFAGEVRSNLAAAEARFRAAMQRLQQHPLVREDDIAAIGYCFGGGMVLEMARRGLPLDAVASFHGSLTTDNPAGPGVIQAEILVANGGADPFVKLEQIQAFVAEMERAGAAYTYVSYPGVKHSFTNPGADAMGEKFDLPLVYDAAADRDSWEKMKALLTEVFAR</sequence>
<proteinExistence type="predicted"/>
<dbReference type="RefSeq" id="WP_096366800.1">
    <property type="nucleotide sequence ID" value="NZ_AP018052.1"/>
</dbReference>
<dbReference type="Gene3D" id="3.40.50.1820">
    <property type="entry name" value="alpha/beta hydrolase"/>
    <property type="match status" value="1"/>
</dbReference>
<organism evidence="3 4">
    <name type="scientific">Thiohalobacter thiocyanaticus</name>
    <dbReference type="NCBI Taxonomy" id="585455"/>
    <lineage>
        <taxon>Bacteria</taxon>
        <taxon>Pseudomonadati</taxon>
        <taxon>Pseudomonadota</taxon>
        <taxon>Gammaproteobacteria</taxon>
        <taxon>Thiohalobacterales</taxon>
        <taxon>Thiohalobacteraceae</taxon>
        <taxon>Thiohalobacter</taxon>
    </lineage>
</organism>
<keyword evidence="1" id="KW-0732">Signal</keyword>
<dbReference type="Pfam" id="PF01738">
    <property type="entry name" value="DLH"/>
    <property type="match status" value="1"/>
</dbReference>
<evidence type="ECO:0000256" key="1">
    <source>
        <dbReference type="SAM" id="SignalP"/>
    </source>
</evidence>
<dbReference type="GO" id="GO:0016787">
    <property type="term" value="F:hydrolase activity"/>
    <property type="evidence" value="ECO:0007669"/>
    <property type="project" value="UniProtKB-KW"/>
</dbReference>
<dbReference type="InterPro" id="IPR002925">
    <property type="entry name" value="Dienelactn_hydro"/>
</dbReference>
<feature type="domain" description="Dienelactone hydrolase" evidence="2">
    <location>
        <begin position="36"/>
        <end position="259"/>
    </location>
</feature>
<dbReference type="Proteomes" id="UP000218765">
    <property type="component" value="Chromosome"/>
</dbReference>
<evidence type="ECO:0000313" key="3">
    <source>
        <dbReference type="EMBL" id="BAZ94737.1"/>
    </source>
</evidence>
<dbReference type="PANTHER" id="PTHR22946:SF0">
    <property type="entry name" value="DIENELACTONE HYDROLASE DOMAIN-CONTAINING PROTEIN"/>
    <property type="match status" value="1"/>
</dbReference>
<evidence type="ECO:0000313" key="4">
    <source>
        <dbReference type="Proteomes" id="UP000218765"/>
    </source>
</evidence>
<gene>
    <name evidence="3" type="ORF">FOKN1_2363</name>
</gene>
<keyword evidence="4" id="KW-1185">Reference proteome</keyword>
<dbReference type="InterPro" id="IPR050261">
    <property type="entry name" value="FrsA_esterase"/>
</dbReference>
<dbReference type="AlphaFoldDB" id="A0A1Z4VSX3"/>
<dbReference type="SUPFAM" id="SSF53474">
    <property type="entry name" value="alpha/beta-Hydrolases"/>
    <property type="match status" value="1"/>
</dbReference>
<dbReference type="InterPro" id="IPR029058">
    <property type="entry name" value="AB_hydrolase_fold"/>
</dbReference>